<proteinExistence type="inferred from homology"/>
<dbReference type="GO" id="GO:0008664">
    <property type="term" value="F:RNA 2',3'-cyclic 3'-phosphodiesterase activity"/>
    <property type="evidence" value="ECO:0007669"/>
    <property type="project" value="UniProtKB-EC"/>
</dbReference>
<dbReference type="InterPro" id="IPR009097">
    <property type="entry name" value="Cyclic_Pdiesterase"/>
</dbReference>
<dbReference type="PANTHER" id="PTHR35561:SF1">
    <property type="entry name" value="RNA 2',3'-CYCLIC PHOSPHODIESTERASE"/>
    <property type="match status" value="1"/>
</dbReference>
<dbReference type="Gene3D" id="3.90.1140.10">
    <property type="entry name" value="Cyclic phosphodiesterase"/>
    <property type="match status" value="1"/>
</dbReference>
<accession>A0A7K3M4F2</accession>
<dbReference type="NCBIfam" id="TIGR02258">
    <property type="entry name" value="2_5_ligase"/>
    <property type="match status" value="1"/>
</dbReference>
<name>A0A7K3M4F2_9ACTN</name>
<comment type="caution">
    <text evidence="4">The sequence shown here is derived from an EMBL/GenBank/DDBJ whole genome shotgun (WGS) entry which is preliminary data.</text>
</comment>
<keyword evidence="1 2" id="KW-0378">Hydrolase</keyword>
<dbReference type="EC" id="3.1.4.58" evidence="2"/>
<gene>
    <name evidence="4" type="primary">thpR</name>
    <name evidence="4" type="ORF">F7O44_14075</name>
</gene>
<organism evidence="4 5">
    <name type="scientific">Phytoactinopolyspora mesophila</name>
    <dbReference type="NCBI Taxonomy" id="2650750"/>
    <lineage>
        <taxon>Bacteria</taxon>
        <taxon>Bacillati</taxon>
        <taxon>Actinomycetota</taxon>
        <taxon>Actinomycetes</taxon>
        <taxon>Jiangellales</taxon>
        <taxon>Jiangellaceae</taxon>
        <taxon>Phytoactinopolyspora</taxon>
    </lineage>
</organism>
<comment type="similarity">
    <text evidence="2">Belongs to the 2H phosphoesterase superfamily. ThpR family.</text>
</comment>
<dbReference type="HAMAP" id="MF_01940">
    <property type="entry name" value="RNA_CPDase"/>
    <property type="match status" value="1"/>
</dbReference>
<dbReference type="RefSeq" id="WP_162450876.1">
    <property type="nucleotide sequence ID" value="NZ_WLZY01000004.1"/>
</dbReference>
<sequence length="186" mass="20238">MRLFAAVTPSATALRHLAEHVRPVKDTGLRWSDAANWHVTVAFYGEVDDKKVPDLTARVARAAGRSRPMTLRLSGSGRFGAAVLWIGVHGDVEPLRRLAASAVAAGRRVGIERDPPRRFRPHVTVARSKGQSDLRPYVASLDTYDGPPWLATHLTLVRSHLGGSHRQQAVHEPLENFPLGPGSSPA</sequence>
<dbReference type="EMBL" id="WLZY01000004">
    <property type="protein sequence ID" value="NDL58201.1"/>
    <property type="molecule type" value="Genomic_DNA"/>
</dbReference>
<evidence type="ECO:0000313" key="4">
    <source>
        <dbReference type="EMBL" id="NDL58201.1"/>
    </source>
</evidence>
<comment type="function">
    <text evidence="2">Hydrolyzes RNA 2',3'-cyclic phosphodiester to an RNA 2'-phosphomonoester.</text>
</comment>
<feature type="active site" description="Proton acceptor" evidence="2">
    <location>
        <position position="122"/>
    </location>
</feature>
<dbReference type="Pfam" id="PF13563">
    <property type="entry name" value="2_5_RNA_ligase2"/>
    <property type="match status" value="1"/>
</dbReference>
<reference evidence="4 5" key="1">
    <citation type="submission" date="2019-11" db="EMBL/GenBank/DDBJ databases">
        <authorList>
            <person name="Li X.-J."/>
            <person name="Feng X.-M."/>
        </authorList>
    </citation>
    <scope>NUCLEOTIDE SEQUENCE [LARGE SCALE GENOMIC DNA]</scope>
    <source>
        <strain evidence="4 5">XMNu-373</strain>
    </source>
</reference>
<comment type="catalytic activity">
    <reaction evidence="2">
        <text>a 3'-end 2',3'-cyclophospho-ribonucleotide-RNA + H2O = a 3'-end 2'-phospho-ribonucleotide-RNA + H(+)</text>
        <dbReference type="Rhea" id="RHEA:11828"/>
        <dbReference type="Rhea" id="RHEA-COMP:10464"/>
        <dbReference type="Rhea" id="RHEA-COMP:17353"/>
        <dbReference type="ChEBI" id="CHEBI:15377"/>
        <dbReference type="ChEBI" id="CHEBI:15378"/>
        <dbReference type="ChEBI" id="CHEBI:83064"/>
        <dbReference type="ChEBI" id="CHEBI:173113"/>
        <dbReference type="EC" id="3.1.4.58"/>
    </reaction>
</comment>
<evidence type="ECO:0000256" key="2">
    <source>
        <dbReference type="HAMAP-Rule" id="MF_01940"/>
    </source>
</evidence>
<evidence type="ECO:0000256" key="3">
    <source>
        <dbReference type="SAM" id="MobiDB-lite"/>
    </source>
</evidence>
<evidence type="ECO:0000256" key="1">
    <source>
        <dbReference type="ARBA" id="ARBA00022801"/>
    </source>
</evidence>
<keyword evidence="5" id="KW-1185">Reference proteome</keyword>
<dbReference type="SUPFAM" id="SSF55144">
    <property type="entry name" value="LigT-like"/>
    <property type="match status" value="1"/>
</dbReference>
<feature type="region of interest" description="Disordered" evidence="3">
    <location>
        <begin position="167"/>
        <end position="186"/>
    </location>
</feature>
<dbReference type="InterPro" id="IPR004175">
    <property type="entry name" value="RNA_CPDase"/>
</dbReference>
<dbReference type="PANTHER" id="PTHR35561">
    <property type="entry name" value="RNA 2',3'-CYCLIC PHOSPHODIESTERASE"/>
    <property type="match status" value="1"/>
</dbReference>
<feature type="active site" description="Proton donor" evidence="2">
    <location>
        <position position="38"/>
    </location>
</feature>
<feature type="short sequence motif" description="HXTX 2" evidence="2">
    <location>
        <begin position="122"/>
        <end position="125"/>
    </location>
</feature>
<dbReference type="AlphaFoldDB" id="A0A7K3M4F2"/>
<feature type="short sequence motif" description="HXTX 1" evidence="2">
    <location>
        <begin position="38"/>
        <end position="41"/>
    </location>
</feature>
<dbReference type="GO" id="GO:0004113">
    <property type="term" value="F:2',3'-cyclic-nucleotide 3'-phosphodiesterase activity"/>
    <property type="evidence" value="ECO:0007669"/>
    <property type="project" value="InterPro"/>
</dbReference>
<dbReference type="Proteomes" id="UP000460435">
    <property type="component" value="Unassembled WGS sequence"/>
</dbReference>
<protein>
    <recommendedName>
        <fullName evidence="2">RNA 2',3'-cyclic phosphodiesterase</fullName>
        <shortName evidence="2">RNA 2',3'-CPDase</shortName>
        <ecNumber evidence="2">3.1.4.58</ecNumber>
    </recommendedName>
</protein>
<evidence type="ECO:0000313" key="5">
    <source>
        <dbReference type="Proteomes" id="UP000460435"/>
    </source>
</evidence>